<dbReference type="EMBL" id="UHID01000008">
    <property type="protein sequence ID" value="SUP61931.1"/>
    <property type="molecule type" value="Genomic_DNA"/>
</dbReference>
<dbReference type="InterPro" id="IPR002347">
    <property type="entry name" value="SDR_fam"/>
</dbReference>
<reference evidence="3 4" key="1">
    <citation type="submission" date="2018-06" db="EMBL/GenBank/DDBJ databases">
        <authorList>
            <consortium name="Pathogen Informatics"/>
            <person name="Doyle S."/>
        </authorList>
    </citation>
    <scope>NUCLEOTIDE SEQUENCE [LARGE SCALE GENOMIC DNA]</scope>
    <source>
        <strain evidence="3 4">NCTC7807</strain>
    </source>
</reference>
<sequence length="258" mass="27182">MNEHRSVRPLEGKVAAVSGAGQGVGRGIALALASEGVRVAVLGRTAARLEATCELLRARGAEAEPFVLDVRDTERVPGTVEAVAARFGGIDILVNNAYTGSYGPLLTLSDAQFREGFESGPFAAFAFMNAAHPYLRRNGGVIINLVTSAMVRWDLSTYGAYASAKTALRTLTRAAADEWGRDGIRVNAIAPHAVSPAYAKWQDTHPEEAAEFSATIPLGYVGDCEEDIGRAVVMLCGPDARYLTGATVPLDGGQANFG</sequence>
<comment type="similarity">
    <text evidence="1">Belongs to the short-chain dehydrogenases/reductases (SDR) family.</text>
</comment>
<dbReference type="FunFam" id="3.40.50.720:FF:000084">
    <property type="entry name" value="Short-chain dehydrogenase reductase"/>
    <property type="match status" value="1"/>
</dbReference>
<protein>
    <submittedName>
        <fullName evidence="3">2-deoxy-D-gluconate 3-dehydrogenase</fullName>
        <ecNumber evidence="3">1.1.1.304</ecNumber>
    </submittedName>
</protein>
<dbReference type="InterPro" id="IPR036291">
    <property type="entry name" value="NAD(P)-bd_dom_sf"/>
</dbReference>
<dbReference type="InterPro" id="IPR020904">
    <property type="entry name" value="Sc_DH/Rdtase_CS"/>
</dbReference>
<dbReference type="GeneID" id="95070946"/>
<dbReference type="EC" id="1.1.1.304" evidence="3"/>
<dbReference type="Gene3D" id="3.40.50.720">
    <property type="entry name" value="NAD(P)-binding Rossmann-like Domain"/>
    <property type="match status" value="1"/>
</dbReference>
<evidence type="ECO:0000313" key="3">
    <source>
        <dbReference type="EMBL" id="SUP61931.1"/>
    </source>
</evidence>
<dbReference type="PRINTS" id="PR00081">
    <property type="entry name" value="GDHRDH"/>
</dbReference>
<dbReference type="Pfam" id="PF13561">
    <property type="entry name" value="adh_short_C2"/>
    <property type="match status" value="1"/>
</dbReference>
<organism evidence="3 4">
    <name type="scientific">Streptomyces griseus</name>
    <dbReference type="NCBI Taxonomy" id="1911"/>
    <lineage>
        <taxon>Bacteria</taxon>
        <taxon>Bacillati</taxon>
        <taxon>Actinomycetota</taxon>
        <taxon>Actinomycetes</taxon>
        <taxon>Kitasatosporales</taxon>
        <taxon>Streptomycetaceae</taxon>
        <taxon>Streptomyces</taxon>
    </lineage>
</organism>
<name>A0A380P9N0_STRGR</name>
<dbReference type="PRINTS" id="PR00080">
    <property type="entry name" value="SDRFAMILY"/>
</dbReference>
<gene>
    <name evidence="3" type="primary">butA_2</name>
    <name evidence="3" type="ORF">NCTC7807_05089</name>
</gene>
<dbReference type="PROSITE" id="PS00061">
    <property type="entry name" value="ADH_SHORT"/>
    <property type="match status" value="1"/>
</dbReference>
<dbReference type="Proteomes" id="UP000254150">
    <property type="component" value="Unassembled WGS sequence"/>
</dbReference>
<dbReference type="SUPFAM" id="SSF51735">
    <property type="entry name" value="NAD(P)-binding Rossmann-fold domains"/>
    <property type="match status" value="1"/>
</dbReference>
<dbReference type="PANTHER" id="PTHR43639:SF1">
    <property type="entry name" value="SHORT-CHAIN DEHYDROGENASE_REDUCTASE FAMILY PROTEIN"/>
    <property type="match status" value="1"/>
</dbReference>
<accession>A0A380P9N0</accession>
<keyword evidence="2 3" id="KW-0560">Oxidoreductase</keyword>
<dbReference type="PANTHER" id="PTHR43639">
    <property type="entry name" value="OXIDOREDUCTASE, SHORT-CHAIN DEHYDROGENASE/REDUCTASE FAMILY (AFU_ORTHOLOGUE AFUA_5G02870)"/>
    <property type="match status" value="1"/>
</dbReference>
<proteinExistence type="inferred from homology"/>
<evidence type="ECO:0000256" key="1">
    <source>
        <dbReference type="ARBA" id="ARBA00006484"/>
    </source>
</evidence>
<dbReference type="CDD" id="cd05233">
    <property type="entry name" value="SDR_c"/>
    <property type="match status" value="1"/>
</dbReference>
<dbReference type="RefSeq" id="WP_100457109.1">
    <property type="nucleotide sequence ID" value="NZ_UHID01000008.1"/>
</dbReference>
<dbReference type="GO" id="GO:0052588">
    <property type="term" value="F:diacetyl reductase ((S)-acetoin forming) (NAD+) activity"/>
    <property type="evidence" value="ECO:0007669"/>
    <property type="project" value="UniProtKB-EC"/>
</dbReference>
<dbReference type="AlphaFoldDB" id="A0A380P9N0"/>
<evidence type="ECO:0000313" key="4">
    <source>
        <dbReference type="Proteomes" id="UP000254150"/>
    </source>
</evidence>
<evidence type="ECO:0000256" key="2">
    <source>
        <dbReference type="ARBA" id="ARBA00023002"/>
    </source>
</evidence>